<proteinExistence type="predicted"/>
<protein>
    <submittedName>
        <fullName evidence="3">RxLR effector</fullName>
    </submittedName>
</protein>
<name>A0A2P4X7H2_9STRA</name>
<keyword evidence="1" id="KW-1133">Transmembrane helix</keyword>
<dbReference type="EMBL" id="NCKW01015952">
    <property type="protein sequence ID" value="POM61499.1"/>
    <property type="molecule type" value="Genomic_DNA"/>
</dbReference>
<evidence type="ECO:0000256" key="1">
    <source>
        <dbReference type="SAM" id="Phobius"/>
    </source>
</evidence>
<keyword evidence="4" id="KW-1185">Reference proteome</keyword>
<evidence type="ECO:0000256" key="2">
    <source>
        <dbReference type="SAM" id="SignalP"/>
    </source>
</evidence>
<feature type="signal peptide" evidence="2">
    <location>
        <begin position="1"/>
        <end position="24"/>
    </location>
</feature>
<reference evidence="3 4" key="1">
    <citation type="journal article" date="2017" name="Genome Biol. Evol.">
        <title>Phytophthora megakarya and P. palmivora, closely related causal agents of cacao black pod rot, underwent increases in genome sizes and gene numbers by different mechanisms.</title>
        <authorList>
            <person name="Ali S.S."/>
            <person name="Shao J."/>
            <person name="Lary D.J."/>
            <person name="Kronmiller B."/>
            <person name="Shen D."/>
            <person name="Strem M.D."/>
            <person name="Amoako-Attah I."/>
            <person name="Akrofi A.Y."/>
            <person name="Begoude B.A."/>
            <person name="Ten Hoopen G.M."/>
            <person name="Coulibaly K."/>
            <person name="Kebe B.I."/>
            <person name="Melnick R.L."/>
            <person name="Guiltinan M.J."/>
            <person name="Tyler B.M."/>
            <person name="Meinhardt L.W."/>
            <person name="Bailey B.A."/>
        </authorList>
    </citation>
    <scope>NUCLEOTIDE SEQUENCE [LARGE SCALE GENOMIC DNA]</scope>
    <source>
        <strain evidence="4">sbr112.9</strain>
    </source>
</reference>
<accession>A0A2P4X7H2</accession>
<feature type="chain" id="PRO_5015160460" evidence="2">
    <location>
        <begin position="25"/>
        <end position="119"/>
    </location>
</feature>
<evidence type="ECO:0000313" key="3">
    <source>
        <dbReference type="EMBL" id="POM61499.1"/>
    </source>
</evidence>
<gene>
    <name evidence="3" type="ORF">PHPALM_29469</name>
</gene>
<dbReference type="OrthoDB" id="129842at2759"/>
<comment type="caution">
    <text evidence="3">The sequence shown here is derived from an EMBL/GenBank/DDBJ whole genome shotgun (WGS) entry which is preliminary data.</text>
</comment>
<keyword evidence="2" id="KW-0732">Signal</keyword>
<keyword evidence="1" id="KW-0812">Transmembrane</keyword>
<dbReference type="AlphaFoldDB" id="A0A2P4X7H2"/>
<organism evidence="3 4">
    <name type="scientific">Phytophthora palmivora</name>
    <dbReference type="NCBI Taxonomy" id="4796"/>
    <lineage>
        <taxon>Eukaryota</taxon>
        <taxon>Sar</taxon>
        <taxon>Stramenopiles</taxon>
        <taxon>Oomycota</taxon>
        <taxon>Peronosporomycetes</taxon>
        <taxon>Peronosporales</taxon>
        <taxon>Peronosporaceae</taxon>
        <taxon>Phytophthora</taxon>
    </lineage>
</organism>
<feature type="transmembrane region" description="Helical" evidence="1">
    <location>
        <begin position="94"/>
        <end position="113"/>
    </location>
</feature>
<dbReference type="Proteomes" id="UP000237271">
    <property type="component" value="Unassembled WGS sequence"/>
</dbReference>
<sequence length="119" mass="12837">MRYTFLLTLSAATFVASNLNSVGAEETAPNNIEINRISDIKTTDSGNIVRRLRWNKEVRDMGGDVGVINLSDSTSTHSSQLLNAVKNKKPLPKFARAILLLLLSVAGGALLIGTKPTEN</sequence>
<evidence type="ECO:0000313" key="4">
    <source>
        <dbReference type="Proteomes" id="UP000237271"/>
    </source>
</evidence>
<keyword evidence="1" id="KW-0472">Membrane</keyword>